<accession>A0A445A177</accession>
<name>A0A445A177_ARAHY</name>
<keyword evidence="2" id="KW-1185">Reference proteome</keyword>
<dbReference type="Proteomes" id="UP000289738">
    <property type="component" value="Chromosome B03"/>
</dbReference>
<dbReference type="AlphaFoldDB" id="A0A445A177"/>
<sequence length="115" mass="13389">MEVNHVMNPTFPLDAFLFKIISELLTADKIDNSELFDMIGEMVGKHDPRELVTSKGKEIKWLVVVLQDLENNRINCTLFGEMVDEILPHLEDGRLEPFIVVIQYFKAIRWNGMHF</sequence>
<protein>
    <recommendedName>
        <fullName evidence="3">DUF223 domain-containing protein</fullName>
    </recommendedName>
</protein>
<evidence type="ECO:0000313" key="2">
    <source>
        <dbReference type="Proteomes" id="UP000289738"/>
    </source>
</evidence>
<dbReference type="SUPFAM" id="SSF50249">
    <property type="entry name" value="Nucleic acid-binding proteins"/>
    <property type="match status" value="1"/>
</dbReference>
<evidence type="ECO:0000313" key="1">
    <source>
        <dbReference type="EMBL" id="RYR20193.1"/>
    </source>
</evidence>
<proteinExistence type="predicted"/>
<gene>
    <name evidence="1" type="ORF">Ahy_B03g065283</name>
</gene>
<comment type="caution">
    <text evidence="1">The sequence shown here is derived from an EMBL/GenBank/DDBJ whole genome shotgun (WGS) entry which is preliminary data.</text>
</comment>
<dbReference type="Gene3D" id="2.40.50.140">
    <property type="entry name" value="Nucleic acid-binding proteins"/>
    <property type="match status" value="1"/>
</dbReference>
<reference evidence="1 2" key="1">
    <citation type="submission" date="2019-01" db="EMBL/GenBank/DDBJ databases">
        <title>Sequencing of cultivated peanut Arachis hypogaea provides insights into genome evolution and oil improvement.</title>
        <authorList>
            <person name="Chen X."/>
        </authorList>
    </citation>
    <scope>NUCLEOTIDE SEQUENCE [LARGE SCALE GENOMIC DNA]</scope>
    <source>
        <strain evidence="2">cv. Fuhuasheng</strain>
        <tissue evidence="1">Leaves</tissue>
    </source>
</reference>
<evidence type="ECO:0008006" key="3">
    <source>
        <dbReference type="Google" id="ProtNLM"/>
    </source>
</evidence>
<organism evidence="1 2">
    <name type="scientific">Arachis hypogaea</name>
    <name type="common">Peanut</name>
    <dbReference type="NCBI Taxonomy" id="3818"/>
    <lineage>
        <taxon>Eukaryota</taxon>
        <taxon>Viridiplantae</taxon>
        <taxon>Streptophyta</taxon>
        <taxon>Embryophyta</taxon>
        <taxon>Tracheophyta</taxon>
        <taxon>Spermatophyta</taxon>
        <taxon>Magnoliopsida</taxon>
        <taxon>eudicotyledons</taxon>
        <taxon>Gunneridae</taxon>
        <taxon>Pentapetalae</taxon>
        <taxon>rosids</taxon>
        <taxon>fabids</taxon>
        <taxon>Fabales</taxon>
        <taxon>Fabaceae</taxon>
        <taxon>Papilionoideae</taxon>
        <taxon>50 kb inversion clade</taxon>
        <taxon>dalbergioids sensu lato</taxon>
        <taxon>Dalbergieae</taxon>
        <taxon>Pterocarpus clade</taxon>
        <taxon>Arachis</taxon>
    </lineage>
</organism>
<dbReference type="EMBL" id="SDMP01000013">
    <property type="protein sequence ID" value="RYR20193.1"/>
    <property type="molecule type" value="Genomic_DNA"/>
</dbReference>
<dbReference type="InterPro" id="IPR012340">
    <property type="entry name" value="NA-bd_OB-fold"/>
</dbReference>